<evidence type="ECO:0000313" key="8">
    <source>
        <dbReference type="Proteomes" id="UP000095085"/>
    </source>
</evidence>
<feature type="compositionally biased region" description="Polar residues" evidence="5">
    <location>
        <begin position="350"/>
        <end position="364"/>
    </location>
</feature>
<dbReference type="Proteomes" id="UP000095085">
    <property type="component" value="Unassembled WGS sequence"/>
</dbReference>
<organism evidence="7 8">
    <name type="scientific">Hyphopichia burtonii NRRL Y-1933</name>
    <dbReference type="NCBI Taxonomy" id="984485"/>
    <lineage>
        <taxon>Eukaryota</taxon>
        <taxon>Fungi</taxon>
        <taxon>Dikarya</taxon>
        <taxon>Ascomycota</taxon>
        <taxon>Saccharomycotina</taxon>
        <taxon>Pichiomycetes</taxon>
        <taxon>Debaryomycetaceae</taxon>
        <taxon>Hyphopichia</taxon>
    </lineage>
</organism>
<evidence type="ECO:0000256" key="1">
    <source>
        <dbReference type="ARBA" id="ARBA00009390"/>
    </source>
</evidence>
<dbReference type="GeneID" id="30995284"/>
<evidence type="ECO:0000259" key="6">
    <source>
        <dbReference type="SMART" id="SM00460"/>
    </source>
</evidence>
<dbReference type="AlphaFoldDB" id="A0A1E4RM94"/>
<dbReference type="EMBL" id="KV454539">
    <property type="protein sequence ID" value="ODV68390.1"/>
    <property type="molecule type" value="Genomic_DNA"/>
</dbReference>
<dbReference type="InterPro" id="IPR002931">
    <property type="entry name" value="Transglutaminase-like"/>
</dbReference>
<dbReference type="OrthoDB" id="409136at2759"/>
<reference evidence="8" key="1">
    <citation type="submission" date="2016-05" db="EMBL/GenBank/DDBJ databases">
        <title>Comparative genomics of biotechnologically important yeasts.</title>
        <authorList>
            <consortium name="DOE Joint Genome Institute"/>
            <person name="Riley R."/>
            <person name="Haridas S."/>
            <person name="Wolfe K.H."/>
            <person name="Lopes M.R."/>
            <person name="Hittinger C.T."/>
            <person name="Goker M."/>
            <person name="Salamov A."/>
            <person name="Wisecaver J."/>
            <person name="Long T.M."/>
            <person name="Aerts A.L."/>
            <person name="Barry K."/>
            <person name="Choi C."/>
            <person name="Clum A."/>
            <person name="Coughlan A.Y."/>
            <person name="Deshpande S."/>
            <person name="Douglass A.P."/>
            <person name="Hanson S.J."/>
            <person name="Klenk H.-P."/>
            <person name="Labutti K."/>
            <person name="Lapidus A."/>
            <person name="Lindquist E."/>
            <person name="Lipzen A."/>
            <person name="Meier-Kolthoff J.P."/>
            <person name="Ohm R.A."/>
            <person name="Otillar R.P."/>
            <person name="Pangilinan J."/>
            <person name="Peng Y."/>
            <person name="Rokas A."/>
            <person name="Rosa C.A."/>
            <person name="Scheuner C."/>
            <person name="Sibirny A.A."/>
            <person name="Slot J.C."/>
            <person name="Stielow J.B."/>
            <person name="Sun H."/>
            <person name="Kurtzman C.P."/>
            <person name="Blackwell M."/>
            <person name="Grigoriev I.V."/>
            <person name="Jeffries T.W."/>
        </authorList>
    </citation>
    <scope>NUCLEOTIDE SEQUENCE [LARGE SCALE GENOMIC DNA]</scope>
    <source>
        <strain evidence="8">NRRL Y-1933</strain>
    </source>
</reference>
<dbReference type="GO" id="GO:0097466">
    <property type="term" value="P:ubiquitin-dependent glycoprotein ERAD pathway"/>
    <property type="evidence" value="ECO:0007669"/>
    <property type="project" value="EnsemblFungi"/>
</dbReference>
<evidence type="ECO:0000256" key="3">
    <source>
        <dbReference type="ARBA" id="ARBA00022833"/>
    </source>
</evidence>
<feature type="region of interest" description="Disordered" evidence="5">
    <location>
        <begin position="348"/>
        <end position="374"/>
    </location>
</feature>
<comment type="similarity">
    <text evidence="1">Belongs to the transglutaminase-like superfamily. PNGase family.</text>
</comment>
<dbReference type="GO" id="GO:0000224">
    <property type="term" value="F:peptide-N4-(N-acetyl-beta-glucosaminyl)asparagine amidase activity"/>
    <property type="evidence" value="ECO:0007669"/>
    <property type="project" value="EnsemblFungi"/>
</dbReference>
<keyword evidence="8" id="KW-1185">Reference proteome</keyword>
<dbReference type="Pfam" id="PF01841">
    <property type="entry name" value="Transglut_core"/>
    <property type="match status" value="1"/>
</dbReference>
<dbReference type="SMART" id="SM00460">
    <property type="entry name" value="TGc"/>
    <property type="match status" value="1"/>
</dbReference>
<name>A0A1E4RM94_9ASCO</name>
<accession>A0A1E4RM94</accession>
<dbReference type="Gene3D" id="2.20.25.10">
    <property type="match status" value="1"/>
</dbReference>
<proteinExistence type="inferred from homology"/>
<keyword evidence="3" id="KW-0862">Zinc</keyword>
<dbReference type="GO" id="GO:0005829">
    <property type="term" value="C:cytosol"/>
    <property type="evidence" value="ECO:0007669"/>
    <property type="project" value="EnsemblFungi"/>
</dbReference>
<dbReference type="PANTHER" id="PTHR12143">
    <property type="entry name" value="PEPTIDE N-GLYCANASE PNGASE -RELATED"/>
    <property type="match status" value="1"/>
</dbReference>
<dbReference type="RefSeq" id="XP_020077457.1">
    <property type="nucleotide sequence ID" value="XM_020220734.1"/>
</dbReference>
<feature type="domain" description="Transglutaminase-like" evidence="6">
    <location>
        <begin position="178"/>
        <end position="236"/>
    </location>
</feature>
<dbReference type="GO" id="GO:0046872">
    <property type="term" value="F:metal ion binding"/>
    <property type="evidence" value="ECO:0007669"/>
    <property type="project" value="UniProtKB-KW"/>
</dbReference>
<evidence type="ECO:0000256" key="5">
    <source>
        <dbReference type="SAM" id="MobiDB-lite"/>
    </source>
</evidence>
<dbReference type="GO" id="GO:0120125">
    <property type="term" value="C:PNGase complex"/>
    <property type="evidence" value="ECO:0007669"/>
    <property type="project" value="EnsemblFungi"/>
</dbReference>
<sequence>MSVKTDYKSLANRLLTIYSKQVFQKSMKGAKAKVARPYSESDRRFLLNIIGLANITDSYKEAGDLDKVLDTIDLAKIYSGVEKREQESDKKKSKDGIELGYEDFLVLELLHYFKHDFFKWITIPECSNCKNGSENVDSIGIEGPPINNPDEITRIEKYRCKTCQKSIDFPRINSPTKLLQTREGRCGEWVNCFMLILRAVLGADAGIRYVWNFEDHVWCEYYSSALSRWVHIDPCEAVFDEPNLYCENWGKKMSWVIGINDSYMIDLSEKYITSIEKRIPKTNTVSNVQYIKDVLHKINCDKLLKYYFEYIDPTSSNESEKLMSLYNKVILIHNREKLELNGSKSRIDMPSSTITTKGRQTGGTEWTKARGEDG</sequence>
<dbReference type="STRING" id="984485.A0A1E4RM94"/>
<dbReference type="InterPro" id="IPR050883">
    <property type="entry name" value="PNGase"/>
</dbReference>
<keyword evidence="2" id="KW-0479">Metal-binding</keyword>
<dbReference type="InterPro" id="IPR038765">
    <property type="entry name" value="Papain-like_cys_pep_sf"/>
</dbReference>
<dbReference type="SUPFAM" id="SSF54001">
    <property type="entry name" value="Cysteine proteinases"/>
    <property type="match status" value="1"/>
</dbReference>
<dbReference type="Gene3D" id="3.10.620.30">
    <property type="match status" value="1"/>
</dbReference>
<dbReference type="GO" id="GO:0005634">
    <property type="term" value="C:nucleus"/>
    <property type="evidence" value="ECO:0007669"/>
    <property type="project" value="EnsemblFungi"/>
</dbReference>
<protein>
    <recommendedName>
        <fullName evidence="4">Peptide:N-glycanase 1</fullName>
    </recommendedName>
</protein>
<dbReference type="GO" id="GO:0006515">
    <property type="term" value="P:protein quality control for misfolded or incompletely synthesized proteins"/>
    <property type="evidence" value="ECO:0007669"/>
    <property type="project" value="EnsemblFungi"/>
</dbReference>
<evidence type="ECO:0000313" key="7">
    <source>
        <dbReference type="EMBL" id="ODV68390.1"/>
    </source>
</evidence>
<evidence type="ECO:0000256" key="2">
    <source>
        <dbReference type="ARBA" id="ARBA00022723"/>
    </source>
</evidence>
<evidence type="ECO:0000256" key="4">
    <source>
        <dbReference type="ARBA" id="ARBA00032858"/>
    </source>
</evidence>
<dbReference type="PANTHER" id="PTHR12143:SF19">
    <property type="entry name" value="PEPTIDE-N(4)-(N-ACETYL-BETA-GLUCOSAMINYL)ASPARAGINE AMIDASE"/>
    <property type="match status" value="1"/>
</dbReference>
<gene>
    <name evidence="7" type="ORF">HYPBUDRAFT_151882</name>
</gene>